<dbReference type="GO" id="GO:0006688">
    <property type="term" value="P:glycosphingolipid biosynthetic process"/>
    <property type="evidence" value="ECO:0007669"/>
    <property type="project" value="TreeGrafter"/>
</dbReference>
<dbReference type="EMBL" id="BMAW01129524">
    <property type="protein sequence ID" value="GFU30757.1"/>
    <property type="molecule type" value="Genomic_DNA"/>
</dbReference>
<dbReference type="SUPFAM" id="SSF53448">
    <property type="entry name" value="Nucleotide-diphospho-sugar transferases"/>
    <property type="match status" value="1"/>
</dbReference>
<evidence type="ECO:0000256" key="2">
    <source>
        <dbReference type="ARBA" id="ARBA00009003"/>
    </source>
</evidence>
<evidence type="ECO:0000256" key="4">
    <source>
        <dbReference type="ARBA" id="ARBA00022679"/>
    </source>
</evidence>
<keyword evidence="3" id="KW-0328">Glycosyltransferase</keyword>
<dbReference type="InterPro" id="IPR051981">
    <property type="entry name" value="Glycosyltransf_32"/>
</dbReference>
<dbReference type="GO" id="GO:0000139">
    <property type="term" value="C:Golgi membrane"/>
    <property type="evidence" value="ECO:0007669"/>
    <property type="project" value="UniProtKB-SubCell"/>
</dbReference>
<accession>A0A8X6QQ35</accession>
<keyword evidence="5" id="KW-0333">Golgi apparatus</keyword>
<comment type="caution">
    <text evidence="8">The sequence shown here is derived from an EMBL/GenBank/DDBJ whole genome shotgun (WGS) entry which is preliminary data.</text>
</comment>
<dbReference type="PANTHER" id="PTHR12042:SF21">
    <property type="entry name" value="ALPHA1,4-GALACTOSYLTRANSFERASE 1-RELATED"/>
    <property type="match status" value="1"/>
</dbReference>
<sequence length="291" mass="33346">MRTRDGLTCIEENAIFFVESSDSRQLTARQACAIESAARHHPDRQVRVLMTSPDPLKRKDNFTGPLELLENVRLFRVDFGHLMFDTPLWYWYIRGKWKTSPFKVLHISDALRLCIIWRYGGLYLDLDVVVLQSLSNLRNTTTTDNGKNVATALLAFDPGHPLLQNTIRDYASHYAPKEFAKNGPLLLNKNFKKMCGVTKVDEVRLSSVWKCDVNVLPMEAAYPIPYKRWVEYFKPQATPNESAFNSSVVIHVWNKLSNGGRVVIGQNSLYEMAMKHHCPTTYEYATNLGFV</sequence>
<dbReference type="Proteomes" id="UP000887013">
    <property type="component" value="Unassembled WGS sequence"/>
</dbReference>
<dbReference type="InterPro" id="IPR007652">
    <property type="entry name" value="A1-4-GlycosylTfrase_dom"/>
</dbReference>
<dbReference type="PANTHER" id="PTHR12042">
    <property type="entry name" value="LACTOSYLCERAMIDE 4-ALPHA-GALACTOSYLTRANSFERASE ALPHA- 1,4-GALACTOSYLTRANSFERASE"/>
    <property type="match status" value="1"/>
</dbReference>
<comment type="similarity">
    <text evidence="2">Belongs to the glycosyltransferase 32 family.</text>
</comment>
<dbReference type="Pfam" id="PF04572">
    <property type="entry name" value="Gb3_synth"/>
    <property type="match status" value="1"/>
</dbReference>
<keyword evidence="6" id="KW-0472">Membrane</keyword>
<reference evidence="8" key="1">
    <citation type="submission" date="2020-08" db="EMBL/GenBank/DDBJ databases">
        <title>Multicomponent nature underlies the extraordinary mechanical properties of spider dragline silk.</title>
        <authorList>
            <person name="Kono N."/>
            <person name="Nakamura H."/>
            <person name="Mori M."/>
            <person name="Yoshida Y."/>
            <person name="Ohtoshi R."/>
            <person name="Malay A.D."/>
            <person name="Moran D.A.P."/>
            <person name="Tomita M."/>
            <person name="Numata K."/>
            <person name="Arakawa K."/>
        </authorList>
    </citation>
    <scope>NUCLEOTIDE SEQUENCE</scope>
</reference>
<keyword evidence="4" id="KW-0808">Transferase</keyword>
<evidence type="ECO:0000256" key="5">
    <source>
        <dbReference type="ARBA" id="ARBA00023034"/>
    </source>
</evidence>
<evidence type="ECO:0000313" key="9">
    <source>
        <dbReference type="Proteomes" id="UP000887013"/>
    </source>
</evidence>
<dbReference type="AlphaFoldDB" id="A0A8X6QQ35"/>
<evidence type="ECO:0000259" key="7">
    <source>
        <dbReference type="Pfam" id="PF04572"/>
    </source>
</evidence>
<dbReference type="Pfam" id="PF04488">
    <property type="entry name" value="Gly_transf_sug"/>
    <property type="match status" value="1"/>
</dbReference>
<dbReference type="InterPro" id="IPR007577">
    <property type="entry name" value="GlycoTrfase_DXD_sugar-bd_CS"/>
</dbReference>
<comment type="subcellular location">
    <subcellularLocation>
        <location evidence="1">Golgi apparatus membrane</location>
        <topology evidence="1">Single-pass type II membrane protein</topology>
    </subcellularLocation>
</comment>
<name>A0A8X6QQ35_NEPPI</name>
<protein>
    <submittedName>
        <fullName evidence="8">Lactosylceramide 4-alpha-galactosyltransferase</fullName>
    </submittedName>
</protein>
<gene>
    <name evidence="8" type="primary">A4galt</name>
    <name evidence="8" type="ORF">NPIL_150821</name>
</gene>
<evidence type="ECO:0000256" key="6">
    <source>
        <dbReference type="ARBA" id="ARBA00023136"/>
    </source>
</evidence>
<keyword evidence="9" id="KW-1185">Reference proteome</keyword>
<organism evidence="8 9">
    <name type="scientific">Nephila pilipes</name>
    <name type="common">Giant wood spider</name>
    <name type="synonym">Nephila maculata</name>
    <dbReference type="NCBI Taxonomy" id="299642"/>
    <lineage>
        <taxon>Eukaryota</taxon>
        <taxon>Metazoa</taxon>
        <taxon>Ecdysozoa</taxon>
        <taxon>Arthropoda</taxon>
        <taxon>Chelicerata</taxon>
        <taxon>Arachnida</taxon>
        <taxon>Araneae</taxon>
        <taxon>Araneomorphae</taxon>
        <taxon>Entelegynae</taxon>
        <taxon>Araneoidea</taxon>
        <taxon>Nephilidae</taxon>
        <taxon>Nephila</taxon>
    </lineage>
</organism>
<evidence type="ECO:0000256" key="3">
    <source>
        <dbReference type="ARBA" id="ARBA00022676"/>
    </source>
</evidence>
<dbReference type="GO" id="GO:0016758">
    <property type="term" value="F:hexosyltransferase activity"/>
    <property type="evidence" value="ECO:0007669"/>
    <property type="project" value="TreeGrafter"/>
</dbReference>
<feature type="domain" description="Alpha 1,4-glycosyltransferase" evidence="7">
    <location>
        <begin position="155"/>
        <end position="284"/>
    </location>
</feature>
<dbReference type="InterPro" id="IPR029044">
    <property type="entry name" value="Nucleotide-diphossugar_trans"/>
</dbReference>
<evidence type="ECO:0000313" key="8">
    <source>
        <dbReference type="EMBL" id="GFU30757.1"/>
    </source>
</evidence>
<dbReference type="OrthoDB" id="6412691at2759"/>
<proteinExistence type="inferred from homology"/>
<evidence type="ECO:0000256" key="1">
    <source>
        <dbReference type="ARBA" id="ARBA00004323"/>
    </source>
</evidence>
<dbReference type="Gene3D" id="3.90.550.20">
    <property type="match status" value="1"/>
</dbReference>